<accession>A0A179DGQ4</accession>
<keyword evidence="3" id="KW-1185">Reference proteome</keyword>
<feature type="signal peptide" evidence="1">
    <location>
        <begin position="1"/>
        <end position="24"/>
    </location>
</feature>
<keyword evidence="1" id="KW-0732">Signal</keyword>
<reference evidence="2 3" key="2">
    <citation type="submission" date="2016-06" db="EMBL/GenBank/DDBJ databases">
        <title>Pedobacter psychrophilus sp. nov., isolated from Antarctic fragmentary rock.</title>
        <authorList>
            <person name="Svec P."/>
        </authorList>
    </citation>
    <scope>NUCLEOTIDE SEQUENCE [LARGE SCALE GENOMIC DNA]</scope>
    <source>
        <strain evidence="2 3">CCM 8644</strain>
    </source>
</reference>
<dbReference type="OrthoDB" id="5562884at2"/>
<evidence type="ECO:0000313" key="2">
    <source>
        <dbReference type="EMBL" id="OAQ40257.1"/>
    </source>
</evidence>
<dbReference type="Proteomes" id="UP000078459">
    <property type="component" value="Unassembled WGS sequence"/>
</dbReference>
<dbReference type="EMBL" id="LWHJ01000022">
    <property type="protein sequence ID" value="OAQ40257.1"/>
    <property type="molecule type" value="Genomic_DNA"/>
</dbReference>
<evidence type="ECO:0000256" key="1">
    <source>
        <dbReference type="SAM" id="SignalP"/>
    </source>
</evidence>
<gene>
    <name evidence="2" type="ORF">A5893_04705</name>
</gene>
<dbReference type="RefSeq" id="WP_068821499.1">
    <property type="nucleotide sequence ID" value="NZ_LWHJ01000022.1"/>
</dbReference>
<name>A0A179DGQ4_9SPHI</name>
<reference evidence="2 3" key="1">
    <citation type="submission" date="2016-04" db="EMBL/GenBank/DDBJ databases">
        <authorList>
            <person name="Evans L.H."/>
            <person name="Alamgir A."/>
            <person name="Owens N."/>
            <person name="Weber N.D."/>
            <person name="Virtaneva K."/>
            <person name="Barbian K."/>
            <person name="Babar A."/>
            <person name="Rosenke K."/>
        </authorList>
    </citation>
    <scope>NUCLEOTIDE SEQUENCE [LARGE SCALE GENOMIC DNA]</scope>
    <source>
        <strain evidence="2 3">CCM 8644</strain>
    </source>
</reference>
<dbReference type="AlphaFoldDB" id="A0A179DGQ4"/>
<protein>
    <submittedName>
        <fullName evidence="2">Uncharacterized protein</fullName>
    </submittedName>
</protein>
<feature type="chain" id="PRO_5008100474" evidence="1">
    <location>
        <begin position="25"/>
        <end position="296"/>
    </location>
</feature>
<sequence length="296" mass="31952">MRIFTKSAIFSSALLLGSSFASFAQTPLDGFMQGKKGGNITFSINHEHYKSVYLYPQEIDETPIFGAVTRNSFNIYGNYGISDKLDVVFNLPFIQSTGDGDPIVLQRLGYTNETSGAQDLTAFLKYELLKKGNVSLQGGLGVTTPVSDYKVDQGLQSIIAIGNRATTYNAILIGHFKDDRGFFITGQAGYSLRSTEVPDAVLSELKIGYAANRFYIAAQVGNQTSTGGVDILRPGFTGLFPATKVNYTKVGGTIYTPIDGNLGLSFSGGGLVDGRNVGKSYYGSAGLTYNFKYRQL</sequence>
<dbReference type="STRING" id="1826909.A5893_04705"/>
<evidence type="ECO:0000313" key="3">
    <source>
        <dbReference type="Proteomes" id="UP000078459"/>
    </source>
</evidence>
<proteinExistence type="predicted"/>
<comment type="caution">
    <text evidence="2">The sequence shown here is derived from an EMBL/GenBank/DDBJ whole genome shotgun (WGS) entry which is preliminary data.</text>
</comment>
<organism evidence="2 3">
    <name type="scientific">Pedobacter psychrophilus</name>
    <dbReference type="NCBI Taxonomy" id="1826909"/>
    <lineage>
        <taxon>Bacteria</taxon>
        <taxon>Pseudomonadati</taxon>
        <taxon>Bacteroidota</taxon>
        <taxon>Sphingobacteriia</taxon>
        <taxon>Sphingobacteriales</taxon>
        <taxon>Sphingobacteriaceae</taxon>
        <taxon>Pedobacter</taxon>
    </lineage>
</organism>